<proteinExistence type="predicted"/>
<organism evidence="1">
    <name type="scientific">Uncultured Desulfatiglans sp</name>
    <dbReference type="NCBI Taxonomy" id="1748965"/>
    <lineage>
        <taxon>Bacteria</taxon>
        <taxon>Pseudomonadati</taxon>
        <taxon>Thermodesulfobacteriota</taxon>
        <taxon>Desulfobacteria</taxon>
        <taxon>Desulfatiglandales</taxon>
        <taxon>Desulfatiglandaceae</taxon>
        <taxon>Desulfatiglans</taxon>
        <taxon>environmental samples</taxon>
    </lineage>
</organism>
<gene>
    <name evidence="1" type="ORF">TRIP_B40187</name>
</gene>
<sequence length="113" mass="12475">MSGKRAFAPGEWVATFRGETGRILGPEGYRAAVQCLREGKRPGRYFAPGCCADPDYISRIPVVFPDGTYDVLRSLNLRRGAQPDPAQKQEVLDILSRIGASRGHEDPVEEEEV</sequence>
<reference evidence="1" key="1">
    <citation type="submission" date="2018-07" db="EMBL/GenBank/DDBJ databases">
        <authorList>
            <consortium name="Genoscope - CEA"/>
            <person name="William W."/>
        </authorList>
    </citation>
    <scope>NUCLEOTIDE SEQUENCE</scope>
    <source>
        <strain evidence="1">IK1</strain>
    </source>
</reference>
<name>A0A653ADX8_UNCDX</name>
<dbReference type="EMBL" id="UPXX01000031">
    <property type="protein sequence ID" value="VBB46269.1"/>
    <property type="molecule type" value="Genomic_DNA"/>
</dbReference>
<evidence type="ECO:0000313" key="1">
    <source>
        <dbReference type="EMBL" id="VBB46269.1"/>
    </source>
</evidence>
<protein>
    <submittedName>
        <fullName evidence="1">Uncharacterized protein</fullName>
    </submittedName>
</protein>
<accession>A0A653ADX8</accession>
<dbReference type="AlphaFoldDB" id="A0A653ADX8"/>